<organism evidence="2 3">
    <name type="scientific">Nocardia jiangsuensis</name>
    <dbReference type="NCBI Taxonomy" id="1691563"/>
    <lineage>
        <taxon>Bacteria</taxon>
        <taxon>Bacillati</taxon>
        <taxon>Actinomycetota</taxon>
        <taxon>Actinomycetes</taxon>
        <taxon>Mycobacteriales</taxon>
        <taxon>Nocardiaceae</taxon>
        <taxon>Nocardia</taxon>
    </lineage>
</organism>
<feature type="domain" description="Ribbon-helix-helix protein CopG" evidence="1">
    <location>
        <begin position="9"/>
        <end position="36"/>
    </location>
</feature>
<comment type="caution">
    <text evidence="2">The sequence shown here is derived from an EMBL/GenBank/DDBJ whole genome shotgun (WGS) entry which is preliminary data.</text>
</comment>
<accession>A0ABV8DKR2</accession>
<evidence type="ECO:0000313" key="3">
    <source>
        <dbReference type="Proteomes" id="UP001595696"/>
    </source>
</evidence>
<name>A0ABV8DKR2_9NOCA</name>
<evidence type="ECO:0000313" key="2">
    <source>
        <dbReference type="EMBL" id="MFC3960623.1"/>
    </source>
</evidence>
<dbReference type="EMBL" id="JBHSAX010000002">
    <property type="protein sequence ID" value="MFC3960623.1"/>
    <property type="molecule type" value="Genomic_DNA"/>
</dbReference>
<keyword evidence="3" id="KW-1185">Reference proteome</keyword>
<protein>
    <submittedName>
        <fullName evidence="2">Ribbon-helix-helix protein, CopG family</fullName>
    </submittedName>
</protein>
<reference evidence="3" key="1">
    <citation type="journal article" date="2019" name="Int. J. Syst. Evol. Microbiol.">
        <title>The Global Catalogue of Microorganisms (GCM) 10K type strain sequencing project: providing services to taxonomists for standard genome sequencing and annotation.</title>
        <authorList>
            <consortium name="The Broad Institute Genomics Platform"/>
            <consortium name="The Broad Institute Genome Sequencing Center for Infectious Disease"/>
            <person name="Wu L."/>
            <person name="Ma J."/>
        </authorList>
    </citation>
    <scope>NUCLEOTIDE SEQUENCE [LARGE SCALE GENOMIC DNA]</scope>
    <source>
        <strain evidence="3">CGMCC 4.7330</strain>
    </source>
</reference>
<dbReference type="InterPro" id="IPR002145">
    <property type="entry name" value="CopG"/>
</dbReference>
<dbReference type="Proteomes" id="UP001595696">
    <property type="component" value="Unassembled WGS sequence"/>
</dbReference>
<proteinExistence type="predicted"/>
<dbReference type="InterPro" id="IPR013321">
    <property type="entry name" value="Arc_rbn_hlx_hlx"/>
</dbReference>
<sequence>MTDILIRDVPESALDEIDRQARTLGVSRSEFLRRWLSRDFRPAVEVSPSDLTRLGRLARDLGDPDVMGRAWA</sequence>
<gene>
    <name evidence="2" type="ORF">ACFO0B_01325</name>
</gene>
<evidence type="ECO:0000259" key="1">
    <source>
        <dbReference type="Pfam" id="PF01402"/>
    </source>
</evidence>
<dbReference type="Gene3D" id="1.10.1220.10">
    <property type="entry name" value="Met repressor-like"/>
    <property type="match status" value="1"/>
</dbReference>
<dbReference type="RefSeq" id="WP_378610391.1">
    <property type="nucleotide sequence ID" value="NZ_JBHSAX010000002.1"/>
</dbReference>
<dbReference type="Pfam" id="PF01402">
    <property type="entry name" value="RHH_1"/>
    <property type="match status" value="1"/>
</dbReference>